<proteinExistence type="predicted"/>
<name>A0AAV4C812_9GAST</name>
<dbReference type="Proteomes" id="UP000735302">
    <property type="component" value="Unassembled WGS sequence"/>
</dbReference>
<accession>A0AAV4C812</accession>
<protein>
    <submittedName>
        <fullName evidence="1">Transposon ty3-g Gag-Pol polyprotein</fullName>
    </submittedName>
</protein>
<evidence type="ECO:0000313" key="2">
    <source>
        <dbReference type="Proteomes" id="UP000735302"/>
    </source>
</evidence>
<reference evidence="1 2" key="1">
    <citation type="journal article" date="2021" name="Elife">
        <title>Chloroplast acquisition without the gene transfer in kleptoplastic sea slugs, Plakobranchus ocellatus.</title>
        <authorList>
            <person name="Maeda T."/>
            <person name="Takahashi S."/>
            <person name="Yoshida T."/>
            <person name="Shimamura S."/>
            <person name="Takaki Y."/>
            <person name="Nagai Y."/>
            <person name="Toyoda A."/>
            <person name="Suzuki Y."/>
            <person name="Arimoto A."/>
            <person name="Ishii H."/>
            <person name="Satoh N."/>
            <person name="Nishiyama T."/>
            <person name="Hasebe M."/>
            <person name="Maruyama T."/>
            <person name="Minagawa J."/>
            <person name="Obokata J."/>
            <person name="Shigenobu S."/>
        </authorList>
    </citation>
    <scope>NUCLEOTIDE SEQUENCE [LARGE SCALE GENOMIC DNA]</scope>
</reference>
<comment type="caution">
    <text evidence="1">The sequence shown here is derived from an EMBL/GenBank/DDBJ whole genome shotgun (WGS) entry which is preliminary data.</text>
</comment>
<gene>
    <name evidence="1" type="ORF">PoB_005398600</name>
</gene>
<evidence type="ECO:0000313" key="1">
    <source>
        <dbReference type="EMBL" id="GFO27481.1"/>
    </source>
</evidence>
<sequence>MSDLKWWLKDGLKSKKSLVRDETRVTIKSDSTGYTWGAVMNETDSNTSNSVIHGMWSNDERNERINGLELKAAILADQSLCRELTDCLVQIEIDNTTAVV</sequence>
<dbReference type="CDD" id="cd09275">
    <property type="entry name" value="RNase_HI_RT_DIRS1"/>
    <property type="match status" value="1"/>
</dbReference>
<dbReference type="EMBL" id="BLXT01005922">
    <property type="protein sequence ID" value="GFO27481.1"/>
    <property type="molecule type" value="Genomic_DNA"/>
</dbReference>
<dbReference type="AlphaFoldDB" id="A0AAV4C812"/>
<keyword evidence="2" id="KW-1185">Reference proteome</keyword>
<organism evidence="1 2">
    <name type="scientific">Plakobranchus ocellatus</name>
    <dbReference type="NCBI Taxonomy" id="259542"/>
    <lineage>
        <taxon>Eukaryota</taxon>
        <taxon>Metazoa</taxon>
        <taxon>Spiralia</taxon>
        <taxon>Lophotrochozoa</taxon>
        <taxon>Mollusca</taxon>
        <taxon>Gastropoda</taxon>
        <taxon>Heterobranchia</taxon>
        <taxon>Euthyneura</taxon>
        <taxon>Panpulmonata</taxon>
        <taxon>Sacoglossa</taxon>
        <taxon>Placobranchoidea</taxon>
        <taxon>Plakobranchidae</taxon>
        <taxon>Plakobranchus</taxon>
    </lineage>
</organism>